<evidence type="ECO:0000313" key="2">
    <source>
        <dbReference type="EMBL" id="KAF2668399.1"/>
    </source>
</evidence>
<dbReference type="Proteomes" id="UP000799302">
    <property type="component" value="Unassembled WGS sequence"/>
</dbReference>
<name>A0A6A6U811_9PEZI</name>
<protein>
    <submittedName>
        <fullName evidence="2">Uncharacterized protein</fullName>
    </submittedName>
</protein>
<evidence type="ECO:0000256" key="1">
    <source>
        <dbReference type="SAM" id="MobiDB-lite"/>
    </source>
</evidence>
<dbReference type="EMBL" id="MU004236">
    <property type="protein sequence ID" value="KAF2668399.1"/>
    <property type="molecule type" value="Genomic_DNA"/>
</dbReference>
<keyword evidence="3" id="KW-1185">Reference proteome</keyword>
<feature type="region of interest" description="Disordered" evidence="1">
    <location>
        <begin position="1"/>
        <end position="40"/>
    </location>
</feature>
<reference evidence="2" key="1">
    <citation type="journal article" date="2020" name="Stud. Mycol.">
        <title>101 Dothideomycetes genomes: a test case for predicting lifestyles and emergence of pathogens.</title>
        <authorList>
            <person name="Haridas S."/>
            <person name="Albert R."/>
            <person name="Binder M."/>
            <person name="Bloem J."/>
            <person name="Labutti K."/>
            <person name="Salamov A."/>
            <person name="Andreopoulos B."/>
            <person name="Baker S."/>
            <person name="Barry K."/>
            <person name="Bills G."/>
            <person name="Bluhm B."/>
            <person name="Cannon C."/>
            <person name="Castanera R."/>
            <person name="Culley D."/>
            <person name="Daum C."/>
            <person name="Ezra D."/>
            <person name="Gonzalez J."/>
            <person name="Henrissat B."/>
            <person name="Kuo A."/>
            <person name="Liang C."/>
            <person name="Lipzen A."/>
            <person name="Lutzoni F."/>
            <person name="Magnuson J."/>
            <person name="Mondo S."/>
            <person name="Nolan M."/>
            <person name="Ohm R."/>
            <person name="Pangilinan J."/>
            <person name="Park H.-J."/>
            <person name="Ramirez L."/>
            <person name="Alfaro M."/>
            <person name="Sun H."/>
            <person name="Tritt A."/>
            <person name="Yoshinaga Y."/>
            <person name="Zwiers L.-H."/>
            <person name="Turgeon B."/>
            <person name="Goodwin S."/>
            <person name="Spatafora J."/>
            <person name="Crous P."/>
            <person name="Grigoriev I."/>
        </authorList>
    </citation>
    <scope>NUCLEOTIDE SEQUENCE</scope>
    <source>
        <strain evidence="2">CBS 115976</strain>
    </source>
</reference>
<proteinExistence type="predicted"/>
<organism evidence="2 3">
    <name type="scientific">Microthyrium microscopicum</name>
    <dbReference type="NCBI Taxonomy" id="703497"/>
    <lineage>
        <taxon>Eukaryota</taxon>
        <taxon>Fungi</taxon>
        <taxon>Dikarya</taxon>
        <taxon>Ascomycota</taxon>
        <taxon>Pezizomycotina</taxon>
        <taxon>Dothideomycetes</taxon>
        <taxon>Dothideomycetes incertae sedis</taxon>
        <taxon>Microthyriales</taxon>
        <taxon>Microthyriaceae</taxon>
        <taxon>Microthyrium</taxon>
    </lineage>
</organism>
<dbReference type="AlphaFoldDB" id="A0A6A6U811"/>
<evidence type="ECO:0000313" key="3">
    <source>
        <dbReference type="Proteomes" id="UP000799302"/>
    </source>
</evidence>
<accession>A0A6A6U811</accession>
<feature type="compositionally biased region" description="Basic and acidic residues" evidence="1">
    <location>
        <begin position="30"/>
        <end position="40"/>
    </location>
</feature>
<gene>
    <name evidence="2" type="ORF">BT63DRAFT_479806</name>
</gene>
<feature type="region of interest" description="Disordered" evidence="1">
    <location>
        <begin position="120"/>
        <end position="160"/>
    </location>
</feature>
<sequence length="160" mass="18735">MATPPPPSRKTTRTGSNLSTISTLAKVRRQRTDDSTTAKKDREQVKFKAYSSFPWLKIQEYLHKKWPKLEERSWDFKEKYIQDSWVFELPKTFNLTRKEESELTKIRDLYQKDILSQSNLRHSRQIGQAEGTAQQMDDSKDAAVITSQRSPNESPEPEEE</sequence>